<proteinExistence type="predicted"/>
<dbReference type="AlphaFoldDB" id="A0A4Y2PUF7"/>
<comment type="caution">
    <text evidence="1">The sequence shown here is derived from an EMBL/GenBank/DDBJ whole genome shotgun (WGS) entry which is preliminary data.</text>
</comment>
<organism evidence="1 2">
    <name type="scientific">Araneus ventricosus</name>
    <name type="common">Orbweaver spider</name>
    <name type="synonym">Epeira ventricosa</name>
    <dbReference type="NCBI Taxonomy" id="182803"/>
    <lineage>
        <taxon>Eukaryota</taxon>
        <taxon>Metazoa</taxon>
        <taxon>Ecdysozoa</taxon>
        <taxon>Arthropoda</taxon>
        <taxon>Chelicerata</taxon>
        <taxon>Arachnida</taxon>
        <taxon>Araneae</taxon>
        <taxon>Araneomorphae</taxon>
        <taxon>Entelegynae</taxon>
        <taxon>Araneoidea</taxon>
        <taxon>Araneidae</taxon>
        <taxon>Araneus</taxon>
    </lineage>
</organism>
<gene>
    <name evidence="1" type="ORF">AVEN_93110_1</name>
</gene>
<dbReference type="EMBL" id="BGPR01135364">
    <property type="protein sequence ID" value="GBN55528.1"/>
    <property type="molecule type" value="Genomic_DNA"/>
</dbReference>
<sequence>MGMRKYRITINERITRTSLRHSDNLNDPTAASINRELWRSHNSPYYERFMGRPFRQRYDPSSAGVIQLPPLLYTTGKRGSAYLYGSFSSPYARCPLKAGAHQPIRVVDAIKMTIIIPIPPVEPQRSHVGYYCYILMLNDTNRLVCTGSKWETAM</sequence>
<name>A0A4Y2PUF7_ARAVE</name>
<protein>
    <submittedName>
        <fullName evidence="1">Uncharacterized protein</fullName>
    </submittedName>
</protein>
<accession>A0A4Y2PUF7</accession>
<dbReference type="Proteomes" id="UP000499080">
    <property type="component" value="Unassembled WGS sequence"/>
</dbReference>
<keyword evidence="2" id="KW-1185">Reference proteome</keyword>
<evidence type="ECO:0000313" key="2">
    <source>
        <dbReference type="Proteomes" id="UP000499080"/>
    </source>
</evidence>
<reference evidence="1 2" key="1">
    <citation type="journal article" date="2019" name="Sci. Rep.">
        <title>Orb-weaving spider Araneus ventricosus genome elucidates the spidroin gene catalogue.</title>
        <authorList>
            <person name="Kono N."/>
            <person name="Nakamura H."/>
            <person name="Ohtoshi R."/>
            <person name="Moran D.A.P."/>
            <person name="Shinohara A."/>
            <person name="Yoshida Y."/>
            <person name="Fujiwara M."/>
            <person name="Mori M."/>
            <person name="Tomita M."/>
            <person name="Arakawa K."/>
        </authorList>
    </citation>
    <scope>NUCLEOTIDE SEQUENCE [LARGE SCALE GENOMIC DNA]</scope>
</reference>
<evidence type="ECO:0000313" key="1">
    <source>
        <dbReference type="EMBL" id="GBN55528.1"/>
    </source>
</evidence>